<reference evidence="7" key="1">
    <citation type="submission" date="2025-08" db="UniProtKB">
        <authorList>
            <consortium name="RefSeq"/>
        </authorList>
    </citation>
    <scope>IDENTIFICATION</scope>
</reference>
<dbReference type="PROSITE" id="PS50082">
    <property type="entry name" value="WD_REPEATS_2"/>
    <property type="match status" value="1"/>
</dbReference>
<sequence>MSDFNKYCQEAAEEELPDSEDEEDIGDEDTCSPQELAAEFQLKYKPQDETSVSLQREYVLSLAADEGFTRVAVGLSSSAMHIYNLDAGAGKLANFSFLPPTDSPQPVSICGIRFLDEGPHNIVVGTTDGYVRLYDLRLKGEQARFKYRHKYQEWPVPKSMCCFDRNANGRVICCGTEQFESNAFLLFHDVRERRQMGCYCESHEDTVTSVRFHPQNPDLLATGSVDGLINIFDVKEAEEEDALMSTLNTESSVGRLEWHKNVYDKDIVSCITTTGDFKSYESEEGDEVASFQRTDVTAAIRRKNAANFNLIGAHNQEDGGVFLLAGTNFNKGEILRSVSVTNKNELQPLANFQGNKQIVRDSLFDSKKGLLITGGESGIVTVWSQDPSGTPGSSDKLKVKKEKKSRKKAPY</sequence>
<keyword evidence="3" id="KW-0677">Repeat</keyword>
<dbReference type="RefSeq" id="XP_016929421.2">
    <property type="nucleotide sequence ID" value="XM_017073932.4"/>
</dbReference>
<dbReference type="InterPro" id="IPR036322">
    <property type="entry name" value="WD40_repeat_dom_sf"/>
</dbReference>
<dbReference type="SMART" id="SM00320">
    <property type="entry name" value="WD40"/>
    <property type="match status" value="3"/>
</dbReference>
<dbReference type="InterPro" id="IPR001680">
    <property type="entry name" value="WD40_rpt"/>
</dbReference>
<feature type="compositionally biased region" description="Polar residues" evidence="5">
    <location>
        <begin position="382"/>
        <end position="392"/>
    </location>
</feature>
<gene>
    <name evidence="7" type="primary">LOC108009513</name>
</gene>
<evidence type="ECO:0000256" key="4">
    <source>
        <dbReference type="PROSITE-ProRule" id="PRU00221"/>
    </source>
</evidence>
<dbReference type="PROSITE" id="PS50294">
    <property type="entry name" value="WD_REPEATS_REGION"/>
    <property type="match status" value="1"/>
</dbReference>
<feature type="compositionally biased region" description="Acidic residues" evidence="5">
    <location>
        <begin position="11"/>
        <end position="29"/>
    </location>
</feature>
<dbReference type="SUPFAM" id="SSF50978">
    <property type="entry name" value="WD40 repeat-like"/>
    <property type="match status" value="1"/>
</dbReference>
<keyword evidence="2 4" id="KW-0853">WD repeat</keyword>
<evidence type="ECO:0000256" key="1">
    <source>
        <dbReference type="ARBA" id="ARBA00021125"/>
    </source>
</evidence>
<feature type="compositionally biased region" description="Basic residues" evidence="5">
    <location>
        <begin position="398"/>
        <end position="411"/>
    </location>
</feature>
<accession>A0AB39Z6T4</accession>
<dbReference type="PANTHER" id="PTHR22889">
    <property type="entry name" value="WD REPEAT-CONTAINING PROTEIN 89"/>
    <property type="match status" value="1"/>
</dbReference>
<dbReference type="Pfam" id="PF00400">
    <property type="entry name" value="WD40"/>
    <property type="match status" value="1"/>
</dbReference>
<feature type="region of interest" description="Disordered" evidence="5">
    <location>
        <begin position="382"/>
        <end position="411"/>
    </location>
</feature>
<dbReference type="InterPro" id="IPR039328">
    <property type="entry name" value="WDR89"/>
</dbReference>
<evidence type="ECO:0000313" key="7">
    <source>
        <dbReference type="RefSeq" id="XP_016929421.2"/>
    </source>
</evidence>
<feature type="region of interest" description="Disordered" evidence="5">
    <location>
        <begin position="1"/>
        <end position="29"/>
    </location>
</feature>
<feature type="repeat" description="WD" evidence="4">
    <location>
        <begin position="200"/>
        <end position="242"/>
    </location>
</feature>
<evidence type="ECO:0000256" key="2">
    <source>
        <dbReference type="ARBA" id="ARBA00022574"/>
    </source>
</evidence>
<organism evidence="6 7">
    <name type="scientific">Drosophila suzukii</name>
    <name type="common">Spotted-wing drosophila fruit fly</name>
    <dbReference type="NCBI Taxonomy" id="28584"/>
    <lineage>
        <taxon>Eukaryota</taxon>
        <taxon>Metazoa</taxon>
        <taxon>Ecdysozoa</taxon>
        <taxon>Arthropoda</taxon>
        <taxon>Hexapoda</taxon>
        <taxon>Insecta</taxon>
        <taxon>Pterygota</taxon>
        <taxon>Neoptera</taxon>
        <taxon>Endopterygota</taxon>
        <taxon>Diptera</taxon>
        <taxon>Brachycera</taxon>
        <taxon>Muscomorpha</taxon>
        <taxon>Ephydroidea</taxon>
        <taxon>Drosophilidae</taxon>
        <taxon>Drosophila</taxon>
        <taxon>Sophophora</taxon>
    </lineage>
</organism>
<dbReference type="PANTHER" id="PTHR22889:SF0">
    <property type="entry name" value="WD REPEAT-CONTAINING PROTEIN 89"/>
    <property type="match status" value="1"/>
</dbReference>
<proteinExistence type="predicted"/>
<dbReference type="AlphaFoldDB" id="A0AB39Z6T4"/>
<name>A0AB39Z6T4_DROSZ</name>
<dbReference type="InterPro" id="IPR015943">
    <property type="entry name" value="WD40/YVTN_repeat-like_dom_sf"/>
</dbReference>
<evidence type="ECO:0000256" key="5">
    <source>
        <dbReference type="SAM" id="MobiDB-lite"/>
    </source>
</evidence>
<keyword evidence="6" id="KW-1185">Reference proteome</keyword>
<evidence type="ECO:0000256" key="3">
    <source>
        <dbReference type="ARBA" id="ARBA00022737"/>
    </source>
</evidence>
<protein>
    <recommendedName>
        <fullName evidence="1">WD repeat-containing protein 89</fullName>
    </recommendedName>
</protein>
<dbReference type="Proteomes" id="UP001652628">
    <property type="component" value="Chromosome 2R"/>
</dbReference>
<dbReference type="Gene3D" id="2.130.10.10">
    <property type="entry name" value="YVTN repeat-like/Quinoprotein amine dehydrogenase"/>
    <property type="match status" value="1"/>
</dbReference>
<evidence type="ECO:0000313" key="6">
    <source>
        <dbReference type="Proteomes" id="UP001652628"/>
    </source>
</evidence>
<dbReference type="GeneID" id="108009513"/>